<dbReference type="GO" id="GO:0140359">
    <property type="term" value="F:ABC-type transporter activity"/>
    <property type="evidence" value="ECO:0007669"/>
    <property type="project" value="InterPro"/>
</dbReference>
<feature type="domain" description="ABC transporter" evidence="5">
    <location>
        <begin position="21"/>
        <end position="245"/>
    </location>
</feature>
<keyword evidence="4 6" id="KW-0067">ATP-binding</keyword>
<dbReference type="GO" id="GO:0016020">
    <property type="term" value="C:membrane"/>
    <property type="evidence" value="ECO:0007669"/>
    <property type="project" value="InterPro"/>
</dbReference>
<dbReference type="InterPro" id="IPR003439">
    <property type="entry name" value="ABC_transporter-like_ATP-bd"/>
</dbReference>
<protein>
    <submittedName>
        <fullName evidence="6">Teichoic acid ABC transporter ATP-binding protein</fullName>
    </submittedName>
</protein>
<dbReference type="CDD" id="cd03220">
    <property type="entry name" value="ABC_KpsT_Wzt"/>
    <property type="match status" value="1"/>
</dbReference>
<dbReference type="AlphaFoldDB" id="A0A0W7TUJ9"/>
<dbReference type="GO" id="GO:0016887">
    <property type="term" value="F:ATP hydrolysis activity"/>
    <property type="evidence" value="ECO:0007669"/>
    <property type="project" value="InterPro"/>
</dbReference>
<keyword evidence="3" id="KW-0547">Nucleotide-binding</keyword>
<dbReference type="PROSITE" id="PS50893">
    <property type="entry name" value="ABC_TRANSPORTER_2"/>
    <property type="match status" value="1"/>
</dbReference>
<dbReference type="Pfam" id="PF00005">
    <property type="entry name" value="ABC_tran"/>
    <property type="match status" value="1"/>
</dbReference>
<evidence type="ECO:0000313" key="6">
    <source>
        <dbReference type="EMBL" id="KUE77483.1"/>
    </source>
</evidence>
<dbReference type="GO" id="GO:0005524">
    <property type="term" value="F:ATP binding"/>
    <property type="evidence" value="ECO:0007669"/>
    <property type="project" value="UniProtKB-KW"/>
</dbReference>
<dbReference type="InterPro" id="IPR015860">
    <property type="entry name" value="ABC_transpr_TagH-like"/>
</dbReference>
<organism evidence="6 7">
    <name type="scientific">Ruthenibacterium lactatiformans</name>
    <dbReference type="NCBI Taxonomy" id="1550024"/>
    <lineage>
        <taxon>Bacteria</taxon>
        <taxon>Bacillati</taxon>
        <taxon>Bacillota</taxon>
        <taxon>Clostridia</taxon>
        <taxon>Eubacteriales</taxon>
        <taxon>Oscillospiraceae</taxon>
        <taxon>Ruthenibacterium</taxon>
    </lineage>
</organism>
<name>A0A0W7TUJ9_9FIRM</name>
<dbReference type="SUPFAM" id="SSF52540">
    <property type="entry name" value="P-loop containing nucleoside triphosphate hydrolases"/>
    <property type="match status" value="1"/>
</dbReference>
<sequence length="259" mass="28606">MIEVNNVSMRFNMAKEKHESLKEYFLAAVQGKLQFEEFYALRDVSLTVHKGEFHGIIGLNGSGKSTLLKVISGVFKPTAGNVVVHGSIAPLIELGAGFDMDLTARENIYLNGTVLGLTPKYIDEKFDEIVDFSELREFLDVPLKNYSSGMVARIAFAIATITKPDVLIADEILSVGDFMFQEKCEERMRQLMSGGTTVLLVSHSIGQIERMCDHVTWLEKGRVKMQGEAAEVCAAYKALDPEAAAIQNANSNKRIIEAP</sequence>
<dbReference type="SMART" id="SM00382">
    <property type="entry name" value="AAA"/>
    <property type="match status" value="1"/>
</dbReference>
<proteinExistence type="inferred from homology"/>
<dbReference type="RefSeq" id="WP_040910398.1">
    <property type="nucleotide sequence ID" value="NZ_CAOJUJ010000017.1"/>
</dbReference>
<dbReference type="InterPro" id="IPR050683">
    <property type="entry name" value="Bact_Polysacc_Export_ATP-bd"/>
</dbReference>
<keyword evidence="2" id="KW-0813">Transport</keyword>
<dbReference type="Proteomes" id="UP000053433">
    <property type="component" value="Unassembled WGS sequence"/>
</dbReference>
<evidence type="ECO:0000313" key="7">
    <source>
        <dbReference type="Proteomes" id="UP000053433"/>
    </source>
</evidence>
<dbReference type="InterPro" id="IPR003593">
    <property type="entry name" value="AAA+_ATPase"/>
</dbReference>
<dbReference type="PANTHER" id="PTHR46743:SF2">
    <property type="entry name" value="TEICHOIC ACIDS EXPORT ATP-BINDING PROTEIN TAGH"/>
    <property type="match status" value="1"/>
</dbReference>
<dbReference type="EMBL" id="LMUA01000003">
    <property type="protein sequence ID" value="KUE77483.1"/>
    <property type="molecule type" value="Genomic_DNA"/>
</dbReference>
<evidence type="ECO:0000256" key="2">
    <source>
        <dbReference type="ARBA" id="ARBA00022448"/>
    </source>
</evidence>
<dbReference type="PANTHER" id="PTHR46743">
    <property type="entry name" value="TEICHOIC ACIDS EXPORT ATP-BINDING PROTEIN TAGH"/>
    <property type="match status" value="1"/>
</dbReference>
<evidence type="ECO:0000256" key="3">
    <source>
        <dbReference type="ARBA" id="ARBA00022741"/>
    </source>
</evidence>
<evidence type="ECO:0000256" key="1">
    <source>
        <dbReference type="ARBA" id="ARBA00005417"/>
    </source>
</evidence>
<evidence type="ECO:0000256" key="4">
    <source>
        <dbReference type="ARBA" id="ARBA00022840"/>
    </source>
</evidence>
<accession>A0A0W7TUJ9</accession>
<dbReference type="InterPro" id="IPR027417">
    <property type="entry name" value="P-loop_NTPase"/>
</dbReference>
<dbReference type="Gene3D" id="3.40.50.300">
    <property type="entry name" value="P-loop containing nucleotide triphosphate hydrolases"/>
    <property type="match status" value="1"/>
</dbReference>
<gene>
    <name evidence="6" type="ORF">ASJ35_03640</name>
</gene>
<reference evidence="6 7" key="1">
    <citation type="submission" date="2015-10" db="EMBL/GenBank/DDBJ databases">
        <title>A novel member of the family Ruminococcaceae isolated from human faeces.</title>
        <authorList>
            <person name="Shkoporov A.N."/>
            <person name="Chaplin A.V."/>
            <person name="Motuzova O.V."/>
            <person name="Kafarskaia L.I."/>
            <person name="Efimov B.A."/>
        </authorList>
    </citation>
    <scope>NUCLEOTIDE SEQUENCE [LARGE SCALE GENOMIC DNA]</scope>
    <source>
        <strain evidence="6 7">668</strain>
    </source>
</reference>
<comment type="caution">
    <text evidence="6">The sequence shown here is derived from an EMBL/GenBank/DDBJ whole genome shotgun (WGS) entry which is preliminary data.</text>
</comment>
<evidence type="ECO:0000259" key="5">
    <source>
        <dbReference type="PROSITE" id="PS50893"/>
    </source>
</evidence>
<comment type="similarity">
    <text evidence="1">Belongs to the ABC transporter superfamily.</text>
</comment>